<proteinExistence type="predicted"/>
<dbReference type="STRING" id="590998.Celf_2499"/>
<evidence type="ECO:0000313" key="3">
    <source>
        <dbReference type="Proteomes" id="UP000008460"/>
    </source>
</evidence>
<evidence type="ECO:0008006" key="4">
    <source>
        <dbReference type="Google" id="ProtNLM"/>
    </source>
</evidence>
<reference evidence="2 3" key="1">
    <citation type="submission" date="2011-04" db="EMBL/GenBank/DDBJ databases">
        <title>Complete sequence of Cellulomonas fimi ATCC 484.</title>
        <authorList>
            <consortium name="US DOE Joint Genome Institute"/>
            <person name="Lucas S."/>
            <person name="Han J."/>
            <person name="Lapidus A."/>
            <person name="Cheng J.-F."/>
            <person name="Goodwin L."/>
            <person name="Pitluck S."/>
            <person name="Peters L."/>
            <person name="Chertkov O."/>
            <person name="Detter J.C."/>
            <person name="Han C."/>
            <person name="Tapia R."/>
            <person name="Land M."/>
            <person name="Hauser L."/>
            <person name="Kyrpides N."/>
            <person name="Ivanova N."/>
            <person name="Ovchinnikova G."/>
            <person name="Pagani I."/>
            <person name="Mead D."/>
            <person name="Brumm P."/>
            <person name="Woyke T."/>
        </authorList>
    </citation>
    <scope>NUCLEOTIDE SEQUENCE [LARGE SCALE GENOMIC DNA]</scope>
    <source>
        <strain evidence="3">ATCC 484 / DSM 20113 / JCM 1341 / NBRC 15513 / NCIMB 8980 / NCTC 7547</strain>
    </source>
</reference>
<organism evidence="2 3">
    <name type="scientific">Cellulomonas fimi (strain ATCC 484 / DSM 20113 / JCM 1341 / CCUG 24087 / LMG 16345 / NBRC 15513 / NCIMB 8980 / NCTC 7547 / NRS-133)</name>
    <dbReference type="NCBI Taxonomy" id="590998"/>
    <lineage>
        <taxon>Bacteria</taxon>
        <taxon>Bacillati</taxon>
        <taxon>Actinomycetota</taxon>
        <taxon>Actinomycetes</taxon>
        <taxon>Micrococcales</taxon>
        <taxon>Cellulomonadaceae</taxon>
        <taxon>Cellulomonas</taxon>
    </lineage>
</organism>
<dbReference type="Proteomes" id="UP000008460">
    <property type="component" value="Chromosome"/>
</dbReference>
<keyword evidence="1" id="KW-0732">Signal</keyword>
<sequence>MSTRLAPHRAALLAVLGLLASLALVALPARPAAAADLSRFDPGLIISDALFYDSRTMSAGAVQSFLDTKGARCVPAADGTPCLRQYTESTSSRAADARCTKPYQGAANESAAQIITKVAEACGINPQVILATLQKEQGLVTASGSSLTPTRYRSAMGFGCPDTAACNSLYYGFFNQVYSAASQLRNYANNPTRYSHRAGQLNNVRYHPNSACGTSPVFIQNQATASLYNYTPYQPNGAALAAGYGTGDGCSSYGNRNFWNYFTDWFGPTVDRLPTGFLDSVTTTSESITVSGWALDLDTSASIPVHVWVGPASYAFVADGERPDLVAPFQRGSRHGFTATVPATPGTWQVCVYAINDWGGGGNALIACRSVTVANASPTGFLDSVTTSASGTITASGWALDPDTTASIPVHMYVGTASKAFLADAPRADIAAAFGKGDKHGFTATAQAPPGTHQVCLWAINATAGPNTMLGCRQVTVPSAAPNAVPTGFLDSVTANADGTITAAGWTLDPDTTAPLTVEVAVDGTTRTYLANGVRKDVGAAFGKGDNHGFVLTFPALPGSRSVCVRAKDATTADTTLLGCRTVTVVSPLPDRAPTGFLDSVTVGASGTVTASGWALDPDTTDPIPVHMYVDSASTAFLADAVRTDVGAAFGMGDKHGFTTSMTASPGTRSVCLWAINTGGGANTHLGCRTVTVPQPAVNQAPTGFLDSVTVNPDGTVTASGWALDPDTTDPIPVHMYVDTASSAFLADTVRTDVGAAFGKGDKHGFTTTMPAAPGSRNVCVWAINTTAGSNTMLGCRTVTVG</sequence>
<name>F4H4E9_CELFA</name>
<dbReference type="EMBL" id="CP002666">
    <property type="protein sequence ID" value="AEE46625.1"/>
    <property type="molecule type" value="Genomic_DNA"/>
</dbReference>
<dbReference type="KEGG" id="cfi:Celf_2499"/>
<dbReference type="eggNOG" id="COG5479">
    <property type="taxonomic scope" value="Bacteria"/>
</dbReference>
<dbReference type="HOGENOM" id="CLU_316822_0_0_11"/>
<dbReference type="RefSeq" id="WP_013771651.1">
    <property type="nucleotide sequence ID" value="NC_015514.1"/>
</dbReference>
<feature type="chain" id="PRO_5003310923" description="Hemagglutinin-related protein" evidence="1">
    <location>
        <begin position="35"/>
        <end position="802"/>
    </location>
</feature>
<dbReference type="AlphaFoldDB" id="F4H4E9"/>
<feature type="signal peptide" evidence="1">
    <location>
        <begin position="1"/>
        <end position="34"/>
    </location>
</feature>
<keyword evidence="3" id="KW-1185">Reference proteome</keyword>
<evidence type="ECO:0000256" key="1">
    <source>
        <dbReference type="SAM" id="SignalP"/>
    </source>
</evidence>
<evidence type="ECO:0000313" key="2">
    <source>
        <dbReference type="EMBL" id="AEE46625.1"/>
    </source>
</evidence>
<protein>
    <recommendedName>
        <fullName evidence="4">Hemagglutinin-related protein</fullName>
    </recommendedName>
</protein>
<accession>F4H4E9</accession>
<dbReference type="eggNOG" id="COG3858">
    <property type="taxonomic scope" value="Bacteria"/>
</dbReference>
<gene>
    <name evidence="2" type="ordered locus">Celf_2499</name>
</gene>